<dbReference type="NCBIfam" id="NF006423">
    <property type="entry name" value="PRK08674.1-2"/>
    <property type="match status" value="1"/>
</dbReference>
<dbReference type="EMBL" id="DTHJ01000045">
    <property type="protein sequence ID" value="HHS62356.1"/>
    <property type="molecule type" value="Genomic_DNA"/>
</dbReference>
<protein>
    <submittedName>
        <fullName evidence="4">Bifunctional phosphoglucose/phosphomannose isomerase</fullName>
    </submittedName>
</protein>
<dbReference type="CDD" id="cd05637">
    <property type="entry name" value="SIS_PGI_PMI_2"/>
    <property type="match status" value="1"/>
</dbReference>
<reference evidence="4" key="1">
    <citation type="journal article" date="2020" name="mSystems">
        <title>Genome- and Community-Level Interaction Insights into Carbon Utilization and Element Cycling Functions of Hydrothermarchaeota in Hydrothermal Sediment.</title>
        <authorList>
            <person name="Zhou Z."/>
            <person name="Liu Y."/>
            <person name="Xu W."/>
            <person name="Pan J."/>
            <person name="Luo Z.H."/>
            <person name="Li M."/>
        </authorList>
    </citation>
    <scope>NUCLEOTIDE SEQUENCE [LARGE SCALE GENOMIC DNA]</scope>
    <source>
        <strain evidence="4">SpSt-783</strain>
    </source>
</reference>
<dbReference type="Gene3D" id="3.40.50.10490">
    <property type="entry name" value="Glucose-6-phosphate isomerase like protein, domain 1"/>
    <property type="match status" value="2"/>
</dbReference>
<dbReference type="GO" id="GO:0004347">
    <property type="term" value="F:glucose-6-phosphate isomerase activity"/>
    <property type="evidence" value="ECO:0007669"/>
    <property type="project" value="InterPro"/>
</dbReference>
<evidence type="ECO:0000259" key="3">
    <source>
        <dbReference type="PROSITE" id="PS51464"/>
    </source>
</evidence>
<keyword evidence="2 4" id="KW-0413">Isomerase</keyword>
<accession>A0A7C6AEL2</accession>
<dbReference type="GO" id="GO:0004476">
    <property type="term" value="F:mannose-6-phosphate isomerase activity"/>
    <property type="evidence" value="ECO:0007669"/>
    <property type="project" value="InterPro"/>
</dbReference>
<sequence>MKDMREIIYSLPEQIEESIGLFNYAWSNCLDKKFLNRKFERVLICGMGGSGISGDIVSILYPELNIIVNKDYQIPDYVDKRTLGILVSYSGNTEETLNNYNLLNEKGIPVVTISSNGKLLNSRSSLKIQIPAGFPPRGALGYLFTPIPLLLYHTNLIKREPRNQFKKLSVFLKKQAGKIEKRAKILTELFISKLPIIYANSNATGVIARRWQCQLNENAKILCHTNIIPEMNHNEIVGLGKPERINKDLIVIFINDPNALERNRLRVKIIKGIIQREIKPLKSIEIKPSGGNPLEQVFSTIMLGDFLSYHLALRTGIDPLPVKRIDYLKRSLSKS</sequence>
<dbReference type="Pfam" id="PF10432">
    <property type="entry name" value="bact-PGI_C"/>
    <property type="match status" value="1"/>
</dbReference>
<dbReference type="InterPro" id="IPR046348">
    <property type="entry name" value="SIS_dom_sf"/>
</dbReference>
<organism evidence="4">
    <name type="scientific">candidate division WOR-3 bacterium</name>
    <dbReference type="NCBI Taxonomy" id="2052148"/>
    <lineage>
        <taxon>Bacteria</taxon>
        <taxon>Bacteria division WOR-3</taxon>
    </lineage>
</organism>
<evidence type="ECO:0000313" key="4">
    <source>
        <dbReference type="EMBL" id="HHS62356.1"/>
    </source>
</evidence>
<dbReference type="InterPro" id="IPR035484">
    <property type="entry name" value="SIS_PGI/PMI_1"/>
</dbReference>
<feature type="domain" description="SIS" evidence="3">
    <location>
        <begin position="30"/>
        <end position="161"/>
    </location>
</feature>
<dbReference type="InterPro" id="IPR019490">
    <property type="entry name" value="Glu6P/Mann6P_isomerase_C"/>
</dbReference>
<dbReference type="GO" id="GO:0097367">
    <property type="term" value="F:carbohydrate derivative binding"/>
    <property type="evidence" value="ECO:0007669"/>
    <property type="project" value="InterPro"/>
</dbReference>
<evidence type="ECO:0000256" key="1">
    <source>
        <dbReference type="ARBA" id="ARBA00010523"/>
    </source>
</evidence>
<proteinExistence type="inferred from homology"/>
<comment type="caution">
    <text evidence="4">The sequence shown here is derived from an EMBL/GenBank/DDBJ whole genome shotgun (WGS) entry which is preliminary data.</text>
</comment>
<comment type="similarity">
    <text evidence="1">Belongs to the PGI/PMI family.</text>
</comment>
<dbReference type="NCBIfam" id="TIGR02128">
    <property type="entry name" value="G6PI_arch"/>
    <property type="match status" value="1"/>
</dbReference>
<dbReference type="GO" id="GO:1901135">
    <property type="term" value="P:carbohydrate derivative metabolic process"/>
    <property type="evidence" value="ECO:0007669"/>
    <property type="project" value="InterPro"/>
</dbReference>
<dbReference type="CDD" id="cd05017">
    <property type="entry name" value="SIS_PGI_PMI_1"/>
    <property type="match status" value="1"/>
</dbReference>
<dbReference type="SUPFAM" id="SSF53697">
    <property type="entry name" value="SIS domain"/>
    <property type="match status" value="1"/>
</dbReference>
<dbReference type="PROSITE" id="PS51464">
    <property type="entry name" value="SIS"/>
    <property type="match status" value="1"/>
</dbReference>
<name>A0A7C6AEL2_UNCW3</name>
<evidence type="ECO:0000256" key="2">
    <source>
        <dbReference type="ARBA" id="ARBA00023235"/>
    </source>
</evidence>
<dbReference type="GO" id="GO:0005975">
    <property type="term" value="P:carbohydrate metabolic process"/>
    <property type="evidence" value="ECO:0007669"/>
    <property type="project" value="InterPro"/>
</dbReference>
<dbReference type="AlphaFoldDB" id="A0A7C6AEL2"/>
<dbReference type="InterPro" id="IPR001347">
    <property type="entry name" value="SIS_dom"/>
</dbReference>
<gene>
    <name evidence="4" type="ORF">ENV70_01895</name>
</gene>